<evidence type="ECO:0000256" key="8">
    <source>
        <dbReference type="SAM" id="MobiDB-lite"/>
    </source>
</evidence>
<dbReference type="GO" id="GO:0005871">
    <property type="term" value="C:kinesin complex"/>
    <property type="evidence" value="ECO:0000318"/>
    <property type="project" value="GO_Central"/>
</dbReference>
<keyword evidence="2 5" id="KW-0547">Nucleotide-binding</keyword>
<dbReference type="EMBL" id="DS469886">
    <property type="protein sequence ID" value="EDO31606.1"/>
    <property type="molecule type" value="Genomic_DNA"/>
</dbReference>
<feature type="compositionally biased region" description="Basic residues" evidence="8">
    <location>
        <begin position="86"/>
        <end position="102"/>
    </location>
</feature>
<dbReference type="InterPro" id="IPR036961">
    <property type="entry name" value="Kinesin_motor_dom_sf"/>
</dbReference>
<sequence>MGNGSSAATGTEKIVQVQPRVGAANSFSQPQQPSYGFVNNNQQLNYYNRQHEIVNTDCGPDELDEGIESALAPQVREFGLETHKPRLERHHGKKEKQRHSEKRPKGNNNRATSANVEIVFEVFHDQRSGREYTVINMDGTRFYLDSWATDEWQPFPDEWLSCGFIQSNDRNNPQSQNVSTSDVRLDETWNNSTNEMNDDRLGFLDHPTKGHLMTYFFEEHRNVHCMFDPASGTWFKLPLSWELHSPPIKEMIDSIQDTLPTWTDRHDILAMLRQCNYNSEEVVSTYLSILHGDYWQKRIEKSNPVIGESDLALEHKNSEITRLKRKVTDLEAALESKDSLLEQSLEVERRLKYHLDESDSTINDLYSKVTGLKRELIVAEKKLTEAKPTTPKPTPMQSPMKANISMKTASSVKMSFKLLFNEVGHLREVFSRGRSEVIETLQQASKAINSLQLNNKSHDSEIEELKALYHKEALHRKLLYNKLQELRGNIRVFCRCRRDPTVEVAVTFPSDQEIQAVGPSGRKTFMFDRVFTPDSTQEQVFEDTLPLIASCVDGYNVCIMAYGQTGAGKTFTMMGPEDNPGVNVRSILELLRVCNERPNVDYTLSLAMLEVYNETLKDLLEEFGSCAGTQLSIQLKGKQVVVPHLTEIQVNSAKAIRTIMAKGDANRSVGATKMNTSSSRSHLVLILHINGVDKISHAITHSTLTLVDLAGSERISKTEATGQRLVEAAAINKSLSALGQVFTALRTNAMHVPYRNSKLTQLLQGSLGGDGKACMFVNVSPAEWNLSETISTLQFGAGAKQVQLGKATQNITRAQVK</sequence>
<feature type="region of interest" description="Disordered" evidence="8">
    <location>
        <begin position="76"/>
        <end position="112"/>
    </location>
</feature>
<evidence type="ECO:0000259" key="9">
    <source>
        <dbReference type="PROSITE" id="PS50067"/>
    </source>
</evidence>
<dbReference type="GO" id="GO:0008017">
    <property type="term" value="F:microtubule binding"/>
    <property type="evidence" value="ECO:0000318"/>
    <property type="project" value="GO_Central"/>
</dbReference>
<dbReference type="Gene3D" id="3.40.850.10">
    <property type="entry name" value="Kinesin motor domain"/>
    <property type="match status" value="1"/>
</dbReference>
<dbReference type="AlphaFoldDB" id="A7SXF7"/>
<name>A7SXF7_NEMVE</name>
<dbReference type="PANTHER" id="PTHR47972">
    <property type="entry name" value="KINESIN-LIKE PROTEIN KLP-3"/>
    <property type="match status" value="1"/>
</dbReference>
<evidence type="ECO:0000256" key="2">
    <source>
        <dbReference type="ARBA" id="ARBA00022741"/>
    </source>
</evidence>
<organism evidence="10 11">
    <name type="scientific">Nematostella vectensis</name>
    <name type="common">Starlet sea anemone</name>
    <dbReference type="NCBI Taxonomy" id="45351"/>
    <lineage>
        <taxon>Eukaryota</taxon>
        <taxon>Metazoa</taxon>
        <taxon>Cnidaria</taxon>
        <taxon>Anthozoa</taxon>
        <taxon>Hexacorallia</taxon>
        <taxon>Actiniaria</taxon>
        <taxon>Edwardsiidae</taxon>
        <taxon>Nematostella</taxon>
    </lineage>
</organism>
<feature type="domain" description="Kinesin motor" evidence="9">
    <location>
        <begin position="489"/>
        <end position="802"/>
    </location>
</feature>
<evidence type="ECO:0000256" key="7">
    <source>
        <dbReference type="SAM" id="Coils"/>
    </source>
</evidence>
<dbReference type="InterPro" id="IPR001752">
    <property type="entry name" value="Kinesin_motor_dom"/>
</dbReference>
<dbReference type="eggNOG" id="KOG0239">
    <property type="taxonomic scope" value="Eukaryota"/>
</dbReference>
<dbReference type="Proteomes" id="UP000001593">
    <property type="component" value="Unassembled WGS sequence"/>
</dbReference>
<dbReference type="KEGG" id="nve:5502536"/>
<accession>A7SXF7</accession>
<evidence type="ECO:0000256" key="6">
    <source>
        <dbReference type="RuleBase" id="RU000394"/>
    </source>
</evidence>
<evidence type="ECO:0000256" key="4">
    <source>
        <dbReference type="ARBA" id="ARBA00023212"/>
    </source>
</evidence>
<dbReference type="OMA" id="YMFEERV"/>
<dbReference type="GO" id="GO:0005737">
    <property type="term" value="C:cytoplasm"/>
    <property type="evidence" value="ECO:0000318"/>
    <property type="project" value="GO_Central"/>
</dbReference>
<dbReference type="STRING" id="45351.A7SXF7"/>
<dbReference type="PANTHER" id="PTHR47972:SF65">
    <property type="entry name" value="KINESIN-LIKE PROTEIN"/>
    <property type="match status" value="1"/>
</dbReference>
<keyword evidence="4" id="KW-0963">Cytoplasm</keyword>
<dbReference type="SUPFAM" id="SSF52540">
    <property type="entry name" value="P-loop containing nucleoside triphosphate hydrolases"/>
    <property type="match status" value="1"/>
</dbReference>
<dbReference type="PRINTS" id="PR00380">
    <property type="entry name" value="KINESINHEAVY"/>
</dbReference>
<reference evidence="10 11" key="1">
    <citation type="journal article" date="2007" name="Science">
        <title>Sea anemone genome reveals ancestral eumetazoan gene repertoire and genomic organization.</title>
        <authorList>
            <person name="Putnam N.H."/>
            <person name="Srivastava M."/>
            <person name="Hellsten U."/>
            <person name="Dirks B."/>
            <person name="Chapman J."/>
            <person name="Salamov A."/>
            <person name="Terry A."/>
            <person name="Shapiro H."/>
            <person name="Lindquist E."/>
            <person name="Kapitonov V.V."/>
            <person name="Jurka J."/>
            <person name="Genikhovich G."/>
            <person name="Grigoriev I.V."/>
            <person name="Lucas S.M."/>
            <person name="Steele R.E."/>
            <person name="Finnerty J.R."/>
            <person name="Technau U."/>
            <person name="Martindale M.Q."/>
            <person name="Rokhsar D.S."/>
        </authorList>
    </citation>
    <scope>NUCLEOTIDE SEQUENCE [LARGE SCALE GENOMIC DNA]</scope>
    <source>
        <strain evidence="11">CH2 X CH6</strain>
    </source>
</reference>
<dbReference type="GO" id="GO:0003777">
    <property type="term" value="F:microtubule motor activity"/>
    <property type="evidence" value="ECO:0000318"/>
    <property type="project" value="GO_Central"/>
</dbReference>
<evidence type="ECO:0000313" key="10">
    <source>
        <dbReference type="EMBL" id="EDO31606.1"/>
    </source>
</evidence>
<dbReference type="GO" id="GO:0016887">
    <property type="term" value="F:ATP hydrolysis activity"/>
    <property type="evidence" value="ECO:0000318"/>
    <property type="project" value="GO_Central"/>
</dbReference>
<keyword evidence="5 6" id="KW-0505">Motor protein</keyword>
<evidence type="ECO:0000313" key="11">
    <source>
        <dbReference type="Proteomes" id="UP000001593"/>
    </source>
</evidence>
<protein>
    <recommendedName>
        <fullName evidence="6">Kinesin-like protein</fullName>
    </recommendedName>
</protein>
<keyword evidence="3 5" id="KW-0067">ATP-binding</keyword>
<dbReference type="InterPro" id="IPR027417">
    <property type="entry name" value="P-loop_NTPase"/>
</dbReference>
<feature type="coiled-coil region" evidence="7">
    <location>
        <begin position="434"/>
        <end position="468"/>
    </location>
</feature>
<proteinExistence type="inferred from homology"/>
<keyword evidence="4" id="KW-0206">Cytoskeleton</keyword>
<keyword evidence="11" id="KW-1185">Reference proteome</keyword>
<dbReference type="GO" id="GO:0007018">
    <property type="term" value="P:microtubule-based movement"/>
    <property type="evidence" value="ECO:0000318"/>
    <property type="project" value="GO_Central"/>
</dbReference>
<dbReference type="OrthoDB" id="3176171at2759"/>
<dbReference type="PhylomeDB" id="A7SXF7"/>
<comment type="subcellular location">
    <subcellularLocation>
        <location evidence="1">Cytoplasm</location>
        <location evidence="1">Cytoskeleton</location>
    </subcellularLocation>
</comment>
<feature type="binding site" evidence="5">
    <location>
        <begin position="563"/>
        <end position="570"/>
    </location>
    <ligand>
        <name>ATP</name>
        <dbReference type="ChEBI" id="CHEBI:30616"/>
    </ligand>
</feature>
<dbReference type="GO" id="GO:0005524">
    <property type="term" value="F:ATP binding"/>
    <property type="evidence" value="ECO:0007669"/>
    <property type="project" value="UniProtKB-UniRule"/>
</dbReference>
<evidence type="ECO:0000256" key="5">
    <source>
        <dbReference type="PROSITE-ProRule" id="PRU00283"/>
    </source>
</evidence>
<dbReference type="SMART" id="SM00129">
    <property type="entry name" value="KISc"/>
    <property type="match status" value="1"/>
</dbReference>
<dbReference type="GO" id="GO:0005874">
    <property type="term" value="C:microtubule"/>
    <property type="evidence" value="ECO:0000318"/>
    <property type="project" value="GO_Central"/>
</dbReference>
<keyword evidence="6" id="KW-0493">Microtubule</keyword>
<keyword evidence="7" id="KW-0175">Coiled coil</keyword>
<dbReference type="InterPro" id="IPR019821">
    <property type="entry name" value="Kinesin_motor_CS"/>
</dbReference>
<evidence type="ECO:0000256" key="1">
    <source>
        <dbReference type="ARBA" id="ARBA00004245"/>
    </source>
</evidence>
<dbReference type="PROSITE" id="PS00411">
    <property type="entry name" value="KINESIN_MOTOR_1"/>
    <property type="match status" value="1"/>
</dbReference>
<dbReference type="InParanoid" id="A7SXF7"/>
<feature type="coiled-coil region" evidence="7">
    <location>
        <begin position="313"/>
        <end position="340"/>
    </location>
</feature>
<dbReference type="Pfam" id="PF00225">
    <property type="entry name" value="Kinesin"/>
    <property type="match status" value="1"/>
</dbReference>
<gene>
    <name evidence="10" type="ORF">NEMVEDRAFT_v1g175313</name>
</gene>
<dbReference type="FunFam" id="3.40.850.10:FF:000168">
    <property type="entry name" value="Kinesin-like protein"/>
    <property type="match status" value="1"/>
</dbReference>
<evidence type="ECO:0000256" key="3">
    <source>
        <dbReference type="ARBA" id="ARBA00022840"/>
    </source>
</evidence>
<dbReference type="HOGENOM" id="CLU_013372_0_0_1"/>
<dbReference type="InterPro" id="IPR027640">
    <property type="entry name" value="Kinesin-like_fam"/>
</dbReference>
<comment type="similarity">
    <text evidence="5 6">Belongs to the TRAFAC class myosin-kinesin ATPase superfamily. Kinesin family.</text>
</comment>
<dbReference type="PROSITE" id="PS50067">
    <property type="entry name" value="KINESIN_MOTOR_2"/>
    <property type="match status" value="1"/>
</dbReference>